<gene>
    <name evidence="1" type="ORF">BFAG_01265</name>
</gene>
<name>A0ABN0BI28_BACFG</name>
<evidence type="ECO:0000313" key="2">
    <source>
        <dbReference type="Proteomes" id="UP000005101"/>
    </source>
</evidence>
<protein>
    <recommendedName>
        <fullName evidence="3">Lipoprotein</fullName>
    </recommendedName>
</protein>
<dbReference type="PROSITE" id="PS51257">
    <property type="entry name" value="PROKAR_LIPOPROTEIN"/>
    <property type="match status" value="1"/>
</dbReference>
<sequence length="213" mass="24160">MNMKHIWIICLLVVCSCNTVKEDFAVNEDYEKLFPPKEIEKPANKRGELFVQLCDPNQALESYQYPGTETPDDAEQYKITLICSFQEKSWDGNLTNDVIAQYKVKYINEKKELVTISCGKKNAGVAREDTGRLIPNVMYNGEKLEISFNVHSGFPLYLCVTGEGPRSSNIKASIKAVSTDGLIEIPGLETEQYQNEEGINPLRYPYCEYLILP</sequence>
<dbReference type="EMBL" id="EQ973213">
    <property type="protein sequence ID" value="EFR52570.1"/>
    <property type="molecule type" value="Genomic_DNA"/>
</dbReference>
<keyword evidence="2" id="KW-1185">Reference proteome</keyword>
<evidence type="ECO:0008006" key="3">
    <source>
        <dbReference type="Google" id="ProtNLM"/>
    </source>
</evidence>
<organism evidence="1 2">
    <name type="scientific">Bacteroides fragilis 3_1_12</name>
    <dbReference type="NCBI Taxonomy" id="457424"/>
    <lineage>
        <taxon>Bacteria</taxon>
        <taxon>Pseudomonadati</taxon>
        <taxon>Bacteroidota</taxon>
        <taxon>Bacteroidia</taxon>
        <taxon>Bacteroidales</taxon>
        <taxon>Bacteroidaceae</taxon>
        <taxon>Bacteroides</taxon>
    </lineage>
</organism>
<proteinExistence type="predicted"/>
<dbReference type="Proteomes" id="UP000005101">
    <property type="component" value="Unassembled WGS sequence"/>
</dbReference>
<reference evidence="1 2" key="1">
    <citation type="submission" date="2008-12" db="EMBL/GenBank/DDBJ databases">
        <title>Annotation of Bacteroides fragilis strain 3_1_12.</title>
        <authorList>
            <consortium name="The Broad Institute Genome Sequencing Platform"/>
            <person name="Ward D."/>
            <person name="Young S.K."/>
            <person name="Kodira C.D."/>
            <person name="Zeng Q."/>
            <person name="Koehrsen M."/>
            <person name="Alvarado L."/>
            <person name="Berlin A."/>
            <person name="Borenstein D."/>
            <person name="Chen Z."/>
            <person name="Engels R."/>
            <person name="Freedman E."/>
            <person name="Gellesch M."/>
            <person name="Goldberg J."/>
            <person name="Griggs A."/>
            <person name="Gujja S."/>
            <person name="Heiman D."/>
            <person name="Hepburn T."/>
            <person name="Howarth C."/>
            <person name="Jen D."/>
            <person name="Larson L."/>
            <person name="Lewis B."/>
            <person name="Mehta T."/>
            <person name="Park D."/>
            <person name="Pearson M."/>
            <person name="Roberts A."/>
            <person name="Saif S."/>
            <person name="Shea T."/>
            <person name="Shenoy N."/>
            <person name="Sisk P."/>
            <person name="Stolte C."/>
            <person name="Sykes S."/>
            <person name="Walk T."/>
            <person name="White J."/>
            <person name="Yandava C."/>
            <person name="Allen-Vercoe E."/>
            <person name="Strauss J."/>
            <person name="Ambrose C."/>
            <person name="Lander E."/>
            <person name="Nusbaum C."/>
            <person name="Galagan J."/>
            <person name="Birren B."/>
        </authorList>
    </citation>
    <scope>NUCLEOTIDE SEQUENCE [LARGE SCALE GENOMIC DNA]</scope>
    <source>
        <strain evidence="1 2">3_1_12</strain>
    </source>
</reference>
<accession>A0ABN0BI28</accession>
<evidence type="ECO:0000313" key="1">
    <source>
        <dbReference type="EMBL" id="EFR52570.1"/>
    </source>
</evidence>